<organism evidence="1 2">
    <name type="scientific">Choristoneura fumiferana</name>
    <name type="common">Spruce budworm moth</name>
    <name type="synonym">Archips fumiferana</name>
    <dbReference type="NCBI Taxonomy" id="7141"/>
    <lineage>
        <taxon>Eukaryota</taxon>
        <taxon>Metazoa</taxon>
        <taxon>Ecdysozoa</taxon>
        <taxon>Arthropoda</taxon>
        <taxon>Hexapoda</taxon>
        <taxon>Insecta</taxon>
        <taxon>Pterygota</taxon>
        <taxon>Neoptera</taxon>
        <taxon>Endopterygota</taxon>
        <taxon>Lepidoptera</taxon>
        <taxon>Glossata</taxon>
        <taxon>Ditrysia</taxon>
        <taxon>Tortricoidea</taxon>
        <taxon>Tortricidae</taxon>
        <taxon>Tortricinae</taxon>
        <taxon>Choristoneura</taxon>
    </lineage>
</organism>
<keyword evidence="2" id="KW-1185">Reference proteome</keyword>
<protein>
    <submittedName>
        <fullName evidence="1">Uncharacterized protein</fullName>
    </submittedName>
</protein>
<accession>A0ACC0KR53</accession>
<sequence>MRLALCALLLLLPAPAPAWRSDTVKAWSRALGEELWGLKVALTKSDQIKAKYKEMNASVKRKNGRQILDSSLESVATMLTKKINAVKCIHATAKQLVREFQLNNETVDANFTYCSAKYSNFTYEDGSDLKRDSDKLPNFVKKEQLHYLPSNLERDSHFYNISAQNAIVWSKGLNDIFTRNYQADPSLAWQYFGTANGILRFYPGMPWNMKETDIYDCRVQSWYIEAATCSKDIIVLFDVSGSMTGFKNYVARTTLKSLLDTLSNNDYVNVYAFKNDTHLVMNCSEGLVQATKENIGTILHTLTPTDGGKKHKILLEGNANLTKAYIKAFEMLKVLVMLITDYVPGNLSEVFDEYNREVVDGKTYIPVRVFTYLIGKERTKTWGVISDISKHDEDKLVTSVAIPAFDSESNQDAILIGVAGTDVPIDSIAKLGQPHQLGVNGYSFIVSNNGYLLLHPLLKTSINEELQVNYNSVDFVEVEQVDDGKGARELGDKILGLRQNLTDGDDGNMTDVEVLFHYDDMRRISRVKHDYYFRGLNETPFSMGISLPKGYGDTELMLKDNPLEATQGQSLTGINGHESDNPEIEIWKFLVNISKNLTDISKKQYTKEASETFSVENDYYCNEDLVKQLVFDAKLSAPYFQEWTDHTAYEEELAKKYNVSVRFIMTSSGLTRWHYLYDDDKNEQVNETGSRLKNFGGKVLGDHYSTTIEVTPYKAAVLQSTINRESLVVATPLPVLDTTIVNPTPVIQDGDITITASYAIFYKDSNIETPASVVGFQFSYLHFRDRFMKIIESVDDKSLSCNNKDYECYVIDSSGYIVLSMAMEEVGQFFGMVQPYVLKSFIEKKIFEHVEVFNYQALCPLSILKQSANDSWLLDTPWSLIKWFLTELLLIVSDIYSWNTYTHANSIVEDAEQGTTNAPPKNEKAPPGEKTFSCDHSITLYILNQTHFLKTVEASPIVYEEKFGKCHPPYWASYVKNTNLLLVVVEKNDNAMFDDDQKCLPPPMTNPVPTNDSIQSSEPCHKLNLAKLPRRRLEGCISIIKLDKSNCASLLGWAVKLGTELYHFGEFITRKKEVQDSFKSAQIESRDGEKLVQSMADDIRAMMELKISAVKRIVEAAENMAFDKQSEPVPEDYQFYNSKEMDEPYDDVSITTTAEPDFTLENWIVRPPTKSAHLQLNAHFYNIPVNTNFSSATMGNLRELKLGLDNFETKEIANFSAALTRAFELLEIYRNNSGGANCNQAIMLVTDGVPYNYKELFEKYNWKYDTPVADVREVKWMACANRGFYVHLSTLAEVRERVLEHVNVLARPLVLQRETHPVVWTPVYANITQRERAEQKERFMSQRRDKSHFNSEKEQERRWRITQMKQGQYSELGNSQYQLMTSVSMPVYDLRHNEEQKLVIVTSAIIIIFGLQKQMRIARLLGVAGTDVALSEMQALMTPYKIGVNGYAFIVTNNGYILIHPDLRPVLRQEIIDQKTGNKLMNRSFSSPEEELSYFLERVARPGWRWPAKPRPPEHHKNKPAHERHNGDHGLMQALLYDARNTAWFNKSISESASEEKAAEFIQRFGYIVAFLATHSGLTRWQTHPPKEHDNSNDSKSEFGKKYPRAIDEAWYRRAVEQHYVDPLSYIRPDVMSMLVEEEVYKTIHIMDYQAVCFREKKTTNPASILLTPLENLRLIMAWFLATSVWLYNSIAVGLAQGTSYFDEVSYTYENDEETDDPFKSQPPTRIIERDFEKMVLINRTRPTPCDREMFLYQLEYNNLDEKLNKPAKDCERPFYAQLVNYTNMLLVVVDGNCPREDAPVLSVDATEVQYNGTLQCLKHVHPLYRKQPVSCIRNHPEESNIDMCGRGSIPERSVFWIPLTMVMVFRYF</sequence>
<dbReference type="EMBL" id="CM046118">
    <property type="protein sequence ID" value="KAI8438775.1"/>
    <property type="molecule type" value="Genomic_DNA"/>
</dbReference>
<gene>
    <name evidence="1" type="ORF">MSG28_011164</name>
</gene>
<comment type="caution">
    <text evidence="1">The sequence shown here is derived from an EMBL/GenBank/DDBJ whole genome shotgun (WGS) entry which is preliminary data.</text>
</comment>
<proteinExistence type="predicted"/>
<reference evidence="1 2" key="1">
    <citation type="journal article" date="2022" name="Genome Biol. Evol.">
        <title>The Spruce Budworm Genome: Reconstructing the Evolutionary History of Antifreeze Proteins.</title>
        <authorList>
            <person name="Beliveau C."/>
            <person name="Gagne P."/>
            <person name="Picq S."/>
            <person name="Vernygora O."/>
            <person name="Keeling C.I."/>
            <person name="Pinkney K."/>
            <person name="Doucet D."/>
            <person name="Wen F."/>
            <person name="Johnston J.S."/>
            <person name="Maaroufi H."/>
            <person name="Boyle B."/>
            <person name="Laroche J."/>
            <person name="Dewar K."/>
            <person name="Juretic N."/>
            <person name="Blackburn G."/>
            <person name="Nisole A."/>
            <person name="Brunet B."/>
            <person name="Brandao M."/>
            <person name="Lumley L."/>
            <person name="Duan J."/>
            <person name="Quan G."/>
            <person name="Lucarotti C.J."/>
            <person name="Roe A.D."/>
            <person name="Sperling F.A.H."/>
            <person name="Levesque R.C."/>
            <person name="Cusson M."/>
        </authorList>
    </citation>
    <scope>NUCLEOTIDE SEQUENCE [LARGE SCALE GENOMIC DNA]</scope>
    <source>
        <strain evidence="1">Glfc:IPQL:Cfum</strain>
    </source>
</reference>
<evidence type="ECO:0000313" key="1">
    <source>
        <dbReference type="EMBL" id="KAI8438775.1"/>
    </source>
</evidence>
<name>A0ACC0KR53_CHOFU</name>
<dbReference type="Proteomes" id="UP001064048">
    <property type="component" value="Chromosome 18"/>
</dbReference>
<evidence type="ECO:0000313" key="2">
    <source>
        <dbReference type="Proteomes" id="UP001064048"/>
    </source>
</evidence>